<organism evidence="3 4">
    <name type="scientific">Drosophila lebanonensis</name>
    <name type="common">Fruit fly</name>
    <name type="synonym">Scaptodrosophila lebanonensis</name>
    <dbReference type="NCBI Taxonomy" id="7225"/>
    <lineage>
        <taxon>Eukaryota</taxon>
        <taxon>Metazoa</taxon>
        <taxon>Ecdysozoa</taxon>
        <taxon>Arthropoda</taxon>
        <taxon>Hexapoda</taxon>
        <taxon>Insecta</taxon>
        <taxon>Pterygota</taxon>
        <taxon>Neoptera</taxon>
        <taxon>Endopterygota</taxon>
        <taxon>Diptera</taxon>
        <taxon>Brachycera</taxon>
        <taxon>Muscomorpha</taxon>
        <taxon>Ephydroidea</taxon>
        <taxon>Drosophilidae</taxon>
        <taxon>Scaptodrosophila</taxon>
    </lineage>
</organism>
<feature type="compositionally biased region" description="Polar residues" evidence="1">
    <location>
        <begin position="220"/>
        <end position="244"/>
    </location>
</feature>
<feature type="compositionally biased region" description="Pro residues" evidence="1">
    <location>
        <begin position="284"/>
        <end position="299"/>
    </location>
</feature>
<feature type="region of interest" description="Disordered" evidence="1">
    <location>
        <begin position="657"/>
        <end position="686"/>
    </location>
</feature>
<name>A0A6J2U4M6_DROLE</name>
<feature type="chain" id="PRO_5027020144" evidence="2">
    <location>
        <begin position="22"/>
        <end position="842"/>
    </location>
</feature>
<keyword evidence="4" id="KW-0418">Kinase</keyword>
<feature type="compositionally biased region" description="Basic residues" evidence="1">
    <location>
        <begin position="660"/>
        <end position="673"/>
    </location>
</feature>
<reference evidence="4" key="1">
    <citation type="submission" date="2025-08" db="UniProtKB">
        <authorList>
            <consortium name="RefSeq"/>
        </authorList>
    </citation>
    <scope>IDENTIFICATION</scope>
    <source>
        <strain evidence="4">11010-0011.00</strain>
        <tissue evidence="4">Whole body</tissue>
    </source>
</reference>
<dbReference type="GO" id="GO:0016301">
    <property type="term" value="F:kinase activity"/>
    <property type="evidence" value="ECO:0007669"/>
    <property type="project" value="UniProtKB-KW"/>
</dbReference>
<keyword evidence="4" id="KW-0808">Transferase</keyword>
<feature type="region of interest" description="Disordered" evidence="1">
    <location>
        <begin position="269"/>
        <end position="337"/>
    </location>
</feature>
<dbReference type="RefSeq" id="XP_030382092.1">
    <property type="nucleotide sequence ID" value="XM_030526232.1"/>
</dbReference>
<sequence>MKLICCLLALAVGAQFGLAAADISLKLRQQQQQHQQQQQQQQQRGRYLPPAPERVIVKEQYYKLQGQQPTQQQRSQQVFEEASYGNSRYQIFEVHNHYEAAPQQLKRKAPRQQSQAAYSAAAYLPPTTQATQPLTYQSAVQPQQQSVISTASTATATAQSYQAAGYLPPTASSVTHLEPVQQQQVVPLPKPTYQAPISSISNNYAQPLSKPVYRGPSYLPPTTNAQAPPTVQTTIEQTHSQSQADYRAPGYLPPGYDFSNPEVKALHAPGYLPPGYDFANPEQAPQPVPTPLQPQPQPQPLQQLQPQLQVQTDAVQPASNDYQAPGYLPPGYEFNNPELRQAQPQLQPQPQPQPQAIVQTQPTIVQTQPIVQPQQQAVSYQQQQQQQQQQIEYHQQQQHQQQQQAVVVAPTQPTLRHPGALPDGYDFIKPENSEAAIAELHSLQTQTQLLKKQHQQAVLLQQQQQQQGQQQQQITQLGPQQVVVQSQINVATHGQGADIIYGRPKAAQQPLAPLAPQTTIVTATATAATTATSYQAQQQQYNAPGYLPPVAPVAAPPAPVAVPVPAPAPPPTQVTHIHPLSSYMNTVQPFTRYAQPAQQQQLHHHQHQHHHHNQQVHQQQVVQQHHVEVAPMYREQSKRPRFYAPAMSYVSNAVPQAYQHHQHQHHHQQHHHQQQQQQQQQQHTTGPVLSIAAQQSLQKFMPKEVQMAVNVAVAAATPTPTHAHAHGATTRVRTVQILKSNGVRTFKVLESLDQAGVKTIKILGATNEQPIGHHQVVKVVTQNAHSGVENHVQTVKIFDDQKEFVVPPTPTITTTQTSSNSHNGYLPPRRPRASTTLKLQRY</sequence>
<feature type="compositionally biased region" description="Low complexity" evidence="1">
    <location>
        <begin position="674"/>
        <end position="683"/>
    </location>
</feature>
<protein>
    <submittedName>
        <fullName evidence="4">Alpha-protein kinase 1</fullName>
    </submittedName>
</protein>
<feature type="compositionally biased region" description="Low complexity" evidence="1">
    <location>
        <begin position="300"/>
        <end position="312"/>
    </location>
</feature>
<keyword evidence="2" id="KW-0732">Signal</keyword>
<dbReference type="GeneID" id="115629712"/>
<feature type="region of interest" description="Disordered" evidence="1">
    <location>
        <begin position="809"/>
        <end position="842"/>
    </location>
</feature>
<evidence type="ECO:0000256" key="2">
    <source>
        <dbReference type="SAM" id="SignalP"/>
    </source>
</evidence>
<evidence type="ECO:0000256" key="1">
    <source>
        <dbReference type="SAM" id="MobiDB-lite"/>
    </source>
</evidence>
<evidence type="ECO:0000313" key="3">
    <source>
        <dbReference type="Proteomes" id="UP000504634"/>
    </source>
</evidence>
<proteinExistence type="predicted"/>
<feature type="compositionally biased region" description="Basic residues" evidence="1">
    <location>
        <begin position="602"/>
        <end position="614"/>
    </location>
</feature>
<accession>A0A6J2U4M6</accession>
<gene>
    <name evidence="4" type="primary">LOC115629712</name>
</gene>
<keyword evidence="3" id="KW-1185">Reference proteome</keyword>
<dbReference type="OrthoDB" id="8057874at2759"/>
<feature type="region of interest" description="Disordered" evidence="1">
    <location>
        <begin position="595"/>
        <end position="619"/>
    </location>
</feature>
<feature type="signal peptide" evidence="2">
    <location>
        <begin position="1"/>
        <end position="21"/>
    </location>
</feature>
<dbReference type="AlphaFoldDB" id="A0A6J2U4M6"/>
<feature type="compositionally biased region" description="Polar residues" evidence="1">
    <location>
        <begin position="313"/>
        <end position="322"/>
    </location>
</feature>
<feature type="region of interest" description="Disordered" evidence="1">
    <location>
        <begin position="213"/>
        <end position="255"/>
    </location>
</feature>
<feature type="compositionally biased region" description="Polar residues" evidence="1">
    <location>
        <begin position="833"/>
        <end position="842"/>
    </location>
</feature>
<dbReference type="Proteomes" id="UP000504634">
    <property type="component" value="Unplaced"/>
</dbReference>
<evidence type="ECO:0000313" key="4">
    <source>
        <dbReference type="RefSeq" id="XP_030382092.1"/>
    </source>
</evidence>